<dbReference type="Gene3D" id="3.40.50.300">
    <property type="entry name" value="P-loop containing nucleotide triphosphate hydrolases"/>
    <property type="match status" value="1"/>
</dbReference>
<keyword evidence="2" id="KW-0813">Transport</keyword>
<accession>A0A1S6QGE7</accession>
<protein>
    <submittedName>
        <fullName evidence="6">ABC transporter ATP-binding protein</fullName>
    </submittedName>
</protein>
<dbReference type="KEGG" id="lcu:PL11_001450"/>
<dbReference type="eggNOG" id="COG1131">
    <property type="taxonomic scope" value="Bacteria"/>
</dbReference>
<dbReference type="GO" id="GO:0016887">
    <property type="term" value="F:ATP hydrolysis activity"/>
    <property type="evidence" value="ECO:0007669"/>
    <property type="project" value="InterPro"/>
</dbReference>
<dbReference type="PANTHER" id="PTHR43335">
    <property type="entry name" value="ABC TRANSPORTER, ATP-BINDING PROTEIN"/>
    <property type="match status" value="1"/>
</dbReference>
<dbReference type="GO" id="GO:0005524">
    <property type="term" value="F:ATP binding"/>
    <property type="evidence" value="ECO:0007669"/>
    <property type="project" value="UniProtKB-KW"/>
</dbReference>
<keyword evidence="4 6" id="KW-0067">ATP-binding</keyword>
<dbReference type="AlphaFoldDB" id="A0A1S6QGE7"/>
<keyword evidence="7" id="KW-1185">Reference proteome</keyword>
<comment type="similarity">
    <text evidence="1">Belongs to the ABC transporter superfamily.</text>
</comment>
<organism evidence="6 7">
    <name type="scientific">Lentilactobacillus curieae</name>
    <dbReference type="NCBI Taxonomy" id="1138822"/>
    <lineage>
        <taxon>Bacteria</taxon>
        <taxon>Bacillati</taxon>
        <taxon>Bacillota</taxon>
        <taxon>Bacilli</taxon>
        <taxon>Lactobacillales</taxon>
        <taxon>Lactobacillaceae</taxon>
        <taxon>Lentilactobacillus</taxon>
    </lineage>
</organism>
<dbReference type="OrthoDB" id="9804819at2"/>
<sequence length="300" mass="32298">MSEQILTVNGLTKRFGDKVILDNISFSVATGHIVGLVGPNGAGKTTIMKSILGLFKTDNGSIKIGGLPVTTIDHQALEAVGALIEYPGIYPFLSGIDHLKLFANDTTSDSQITYIVDRLKMTNYIGRKAKSYSLGMKQKLGIAMALINHPQIVILDEPMNGLDPQANRDLRDLIVDLASTGTTFLISSHILSELEKLVDDLVVINRGKIVAQGSMDSFEATGTVTISIDTNNNLAAKALLGSFGYEVIDTAAEGPVQISLDAGANLNDILEVLIKNRIQIIQATQDHQDLESSLLNLLRE</sequence>
<dbReference type="InterPro" id="IPR003439">
    <property type="entry name" value="ABC_transporter-like_ATP-bd"/>
</dbReference>
<name>A0A1S6QGE7_9LACO</name>
<evidence type="ECO:0000313" key="7">
    <source>
        <dbReference type="Proteomes" id="UP000030361"/>
    </source>
</evidence>
<dbReference type="Proteomes" id="UP000030361">
    <property type="component" value="Chromosome"/>
</dbReference>
<evidence type="ECO:0000313" key="6">
    <source>
        <dbReference type="EMBL" id="AQW20671.1"/>
    </source>
</evidence>
<dbReference type="InterPro" id="IPR017871">
    <property type="entry name" value="ABC_transporter-like_CS"/>
</dbReference>
<dbReference type="PANTHER" id="PTHR43335:SF4">
    <property type="entry name" value="ABC TRANSPORTER, ATP-BINDING PROTEIN"/>
    <property type="match status" value="1"/>
</dbReference>
<dbReference type="Pfam" id="PF00005">
    <property type="entry name" value="ABC_tran"/>
    <property type="match status" value="1"/>
</dbReference>
<evidence type="ECO:0000256" key="4">
    <source>
        <dbReference type="ARBA" id="ARBA00022840"/>
    </source>
</evidence>
<evidence type="ECO:0000256" key="1">
    <source>
        <dbReference type="ARBA" id="ARBA00005417"/>
    </source>
</evidence>
<dbReference type="PROSITE" id="PS00211">
    <property type="entry name" value="ABC_TRANSPORTER_1"/>
    <property type="match status" value="1"/>
</dbReference>
<dbReference type="RefSeq" id="WP_035165823.1">
    <property type="nucleotide sequence ID" value="NZ_CP018906.1"/>
</dbReference>
<reference evidence="6 7" key="1">
    <citation type="journal article" date="2015" name="Genome Announc.">
        <title>Genome Sequence of Lactobacillus curieae CCTCC M 2011381T, a Novel Producer of Gamma-aminobutyric Acid.</title>
        <authorList>
            <person name="Wang Y."/>
            <person name="Wang Y."/>
            <person name="Lang C."/>
            <person name="Wei D."/>
            <person name="Xu P."/>
            <person name="Xie J."/>
        </authorList>
    </citation>
    <scope>NUCLEOTIDE SEQUENCE [LARGE SCALE GENOMIC DNA]</scope>
    <source>
        <strain evidence="6 7">CCTCC M 2011381</strain>
    </source>
</reference>
<keyword evidence="3" id="KW-0547">Nucleotide-binding</keyword>
<dbReference type="PROSITE" id="PS50893">
    <property type="entry name" value="ABC_TRANSPORTER_2"/>
    <property type="match status" value="1"/>
</dbReference>
<dbReference type="InterPro" id="IPR003593">
    <property type="entry name" value="AAA+_ATPase"/>
</dbReference>
<feature type="domain" description="ABC transporter" evidence="5">
    <location>
        <begin position="6"/>
        <end position="231"/>
    </location>
</feature>
<evidence type="ECO:0000259" key="5">
    <source>
        <dbReference type="PROSITE" id="PS50893"/>
    </source>
</evidence>
<gene>
    <name evidence="6" type="ORF">PL11_001450</name>
</gene>
<dbReference type="SUPFAM" id="SSF52540">
    <property type="entry name" value="P-loop containing nucleoside triphosphate hydrolases"/>
    <property type="match status" value="1"/>
</dbReference>
<dbReference type="InterPro" id="IPR027417">
    <property type="entry name" value="P-loop_NTPase"/>
</dbReference>
<dbReference type="EMBL" id="CP018906">
    <property type="protein sequence ID" value="AQW20671.1"/>
    <property type="molecule type" value="Genomic_DNA"/>
</dbReference>
<evidence type="ECO:0000256" key="2">
    <source>
        <dbReference type="ARBA" id="ARBA00022448"/>
    </source>
</evidence>
<evidence type="ECO:0000256" key="3">
    <source>
        <dbReference type="ARBA" id="ARBA00022741"/>
    </source>
</evidence>
<proteinExistence type="inferred from homology"/>
<dbReference type="SMART" id="SM00382">
    <property type="entry name" value="AAA"/>
    <property type="match status" value="1"/>
</dbReference>